<dbReference type="Proteomes" id="UP000479190">
    <property type="component" value="Unassembled WGS sequence"/>
</dbReference>
<name>A0A6H5IGR6_9HYME</name>
<feature type="region of interest" description="Disordered" evidence="1">
    <location>
        <begin position="1305"/>
        <end position="1349"/>
    </location>
</feature>
<dbReference type="EMBL" id="CADCXV010000851">
    <property type="protein sequence ID" value="CAB0037371.1"/>
    <property type="molecule type" value="Genomic_DNA"/>
</dbReference>
<accession>A0A6H5IGR6</accession>
<feature type="compositionally biased region" description="Polar residues" evidence="1">
    <location>
        <begin position="1086"/>
        <end position="1102"/>
    </location>
</feature>
<dbReference type="Pfam" id="PF07727">
    <property type="entry name" value="RVT_2"/>
    <property type="match status" value="1"/>
</dbReference>
<dbReference type="InterPro" id="IPR013103">
    <property type="entry name" value="RVT_2"/>
</dbReference>
<dbReference type="InterPro" id="IPR008042">
    <property type="entry name" value="Retrotrans_Pao"/>
</dbReference>
<evidence type="ECO:0000313" key="4">
    <source>
        <dbReference type="Proteomes" id="UP000479190"/>
    </source>
</evidence>
<reference evidence="3 4" key="1">
    <citation type="submission" date="2020-02" db="EMBL/GenBank/DDBJ databases">
        <authorList>
            <person name="Ferguson B K."/>
        </authorList>
    </citation>
    <scope>NUCLEOTIDE SEQUENCE [LARGE SCALE GENOMIC DNA]</scope>
</reference>
<evidence type="ECO:0000259" key="2">
    <source>
        <dbReference type="Pfam" id="PF07727"/>
    </source>
</evidence>
<proteinExistence type="predicted"/>
<sequence length="1349" mass="152289">MSRLRGPRTNTPSSPTLVRRIVAALFPRLPDEPALPLPLQAGAIVPAVTLEELRRACGRIKDHIAPGPDGVPNSAIKIAIAMHPDIFLQVYTGCLRTGVFPACWKRQRLVLLPKPGKLPEEPSSYKPLCMLDTAGKILERIICDRLMRFIRFGGTTSTLRRMRTPEYLLRIVGSYLSARELDYDTDVRPESYRVTAGVPQGSVLGPIVWNVMYDAVLCLNFGGIVKIVGYDLSSSIEQVRCTLQELGLVTADHKTEALLITSRKKMETITITIGDCSISSSPCIRYLCLHIDARLRFDQHFRIFSKKAARVAGALATIMPNTGGPRSSRRELYAHVIDSILLYGAPIWRCATETQTYIRQEAVHRRACLSPYWRMSERAYTSAAPRMSWRKRKEKHFLALEARCIETKALLQRRITDLRRSQAFVSSAPALQVDSRRYDYVSFLSSLSLPMFMGKQDEWKSFKQRFCSLVRDKNLIPRVAKLQHLRNAVQGPELYERQFINPFDHHKPLTWLWSLKTPNCRLIRWKIKLEEYDYEIKYKKGCENKVADALSRIEINVRETEQENDDEMSIIPQCSDDQETIHTAEEDPVFSLPITDKNIHAFNNSIIMKERVKVRCAEDLTDLIDHSEEVVHSLTELQCAVKFYDNLIVHCVVRKLDANLRESWDISREETSEFPKYQNLVRFLEQRMQTLEQSRNASEPFEPASEQQRTRGRCYSTSTHCCSIIEGISLDGREQYRFRVSRLCAAASSGSSSIIFSVYLKDRSATQKLTCHITEFFVRTTQIKFGLFSMCCTNRAMKCPSTRYCCPGQNYKRISLSFYRIGAVLDFLALQMWRKCFVRFACIRMMSIGSGCCGVRTRRVQWRISDAQRSLMVLRPHPSWVSASSKQFAEDGSDSYPEASLVLRHQLYVDNIFFEADTVGETLRPRNLIIELLATAGMKFAKWSANLCSLVEGLVSPSQESVALKMNEGVSTLGLKWLPGPDSFIFQFRPQPGPKAVMRRSILSDISRTFDPMGWLAPTLVVAKKLLQDVCLDGSDWDSPVSATLGRSVGSTDIDDSNLNSSVESIDTGDNKSFYNTSVTVPSVNTKHQNNWATGGNGRNNSTKTKTKTFTLPTKKKCDPLSNSDNIAHNVQSENHDRATRTGSRKAHVPPIYCKLPNVKELIVKLSSACAWPFLRSSTSALDARARASEIARIVLVVCDQIPLVAARPLLSTSRTTRVGEIVHSDLCGPMEITSIENIYMKQPEGFDDDSGMICHLKKSLYGLKQSARCWNEKFVECLRKFDLHSSDADPCPLDQRDESSAYIMSRGTQGPTSDAAPYNESDERSSSAAAVSVHQATRRNLARTVPPL</sequence>
<evidence type="ECO:0000256" key="1">
    <source>
        <dbReference type="SAM" id="MobiDB-lite"/>
    </source>
</evidence>
<keyword evidence="4" id="KW-1185">Reference proteome</keyword>
<dbReference type="OrthoDB" id="6772096at2759"/>
<dbReference type="Pfam" id="PF05380">
    <property type="entry name" value="Peptidase_A17"/>
    <property type="match status" value="1"/>
</dbReference>
<gene>
    <name evidence="3" type="ORF">TBRA_LOCUS9201</name>
</gene>
<organism evidence="3 4">
    <name type="scientific">Trichogramma brassicae</name>
    <dbReference type="NCBI Taxonomy" id="86971"/>
    <lineage>
        <taxon>Eukaryota</taxon>
        <taxon>Metazoa</taxon>
        <taxon>Ecdysozoa</taxon>
        <taxon>Arthropoda</taxon>
        <taxon>Hexapoda</taxon>
        <taxon>Insecta</taxon>
        <taxon>Pterygota</taxon>
        <taxon>Neoptera</taxon>
        <taxon>Endopterygota</taxon>
        <taxon>Hymenoptera</taxon>
        <taxon>Apocrita</taxon>
        <taxon>Proctotrupomorpha</taxon>
        <taxon>Chalcidoidea</taxon>
        <taxon>Trichogrammatidae</taxon>
        <taxon>Trichogramma</taxon>
    </lineage>
</organism>
<protein>
    <recommendedName>
        <fullName evidence="2">Reverse transcriptase Ty1/copia-type domain-containing protein</fullName>
    </recommendedName>
</protein>
<evidence type="ECO:0000313" key="3">
    <source>
        <dbReference type="EMBL" id="CAB0037371.1"/>
    </source>
</evidence>
<feature type="region of interest" description="Disordered" evidence="1">
    <location>
        <begin position="1086"/>
        <end position="1106"/>
    </location>
</feature>
<feature type="domain" description="Reverse transcriptase Ty1/copia-type" evidence="2">
    <location>
        <begin position="1236"/>
        <end position="1289"/>
    </location>
</feature>
<dbReference type="PANTHER" id="PTHR19446">
    <property type="entry name" value="REVERSE TRANSCRIPTASES"/>
    <property type="match status" value="1"/>
</dbReference>